<sequence>MQRLSKNHPAYPVAMELRQRERHIDILRQQVAARTRLAVATGIFGFLVGIVFIVIISMPPVMWEL</sequence>
<evidence type="ECO:0000313" key="2">
    <source>
        <dbReference type="EMBL" id="MDK4326765.1"/>
    </source>
</evidence>
<organism evidence="2 3">
    <name type="scientific">Corynebacterium propinquum</name>
    <dbReference type="NCBI Taxonomy" id="43769"/>
    <lineage>
        <taxon>Bacteria</taxon>
        <taxon>Bacillati</taxon>
        <taxon>Actinomycetota</taxon>
        <taxon>Actinomycetes</taxon>
        <taxon>Mycobacteriales</taxon>
        <taxon>Corynebacteriaceae</taxon>
        <taxon>Corynebacterium</taxon>
    </lineage>
</organism>
<evidence type="ECO:0000256" key="1">
    <source>
        <dbReference type="SAM" id="Phobius"/>
    </source>
</evidence>
<accession>A0AAP4BUS1</accession>
<keyword evidence="1" id="KW-0812">Transmembrane</keyword>
<proteinExistence type="predicted"/>
<evidence type="ECO:0000313" key="3">
    <source>
        <dbReference type="Proteomes" id="UP001226160"/>
    </source>
</evidence>
<protein>
    <submittedName>
        <fullName evidence="2">Uncharacterized protein</fullName>
    </submittedName>
</protein>
<name>A0AAP4BUS1_9CORY</name>
<feature type="transmembrane region" description="Helical" evidence="1">
    <location>
        <begin position="37"/>
        <end position="58"/>
    </location>
</feature>
<dbReference type="Proteomes" id="UP001226160">
    <property type="component" value="Unassembled WGS sequence"/>
</dbReference>
<reference evidence="2" key="1">
    <citation type="submission" date="2023-05" db="EMBL/GenBank/DDBJ databases">
        <title>Metabolic capabilities are highly conserved among human nasal-associated Corynebacterium species in pangenomic analyses.</title>
        <authorList>
            <person name="Tran T.H."/>
            <person name="Roberts A.Q."/>
            <person name="Escapa I.F."/>
            <person name="Gao W."/>
            <person name="Conlan S."/>
            <person name="Kong H."/>
            <person name="Segre J.A."/>
            <person name="Kelly M.S."/>
            <person name="Lemon K.P."/>
        </authorList>
    </citation>
    <scope>NUCLEOTIDE SEQUENCE</scope>
    <source>
        <strain evidence="2">KPL2654</strain>
    </source>
</reference>
<comment type="caution">
    <text evidence="2">The sequence shown here is derived from an EMBL/GenBank/DDBJ whole genome shotgun (WGS) entry which is preliminary data.</text>
</comment>
<keyword evidence="1" id="KW-1133">Transmembrane helix</keyword>
<dbReference type="AlphaFoldDB" id="A0AAP4BUS1"/>
<dbReference type="EMBL" id="JASNVP010000009">
    <property type="protein sequence ID" value="MDK4326765.1"/>
    <property type="molecule type" value="Genomic_DNA"/>
</dbReference>
<dbReference type="RefSeq" id="WP_284589942.1">
    <property type="nucleotide sequence ID" value="NZ_JASNVP010000009.1"/>
</dbReference>
<gene>
    <name evidence="2" type="ORF">QPX54_09660</name>
</gene>
<keyword evidence="1" id="KW-0472">Membrane</keyword>